<gene>
    <name evidence="3" type="ORF">CALMAC_LOCUS2110</name>
</gene>
<evidence type="ECO:0000313" key="3">
    <source>
        <dbReference type="EMBL" id="VEN36518.1"/>
    </source>
</evidence>
<keyword evidence="4" id="KW-1185">Reference proteome</keyword>
<proteinExistence type="predicted"/>
<feature type="region of interest" description="Disordered" evidence="1">
    <location>
        <begin position="296"/>
        <end position="321"/>
    </location>
</feature>
<feature type="compositionally biased region" description="Basic residues" evidence="1">
    <location>
        <begin position="264"/>
        <end position="281"/>
    </location>
</feature>
<evidence type="ECO:0000256" key="2">
    <source>
        <dbReference type="SAM" id="SignalP"/>
    </source>
</evidence>
<name>A0A653BLP7_CALMS</name>
<evidence type="ECO:0000256" key="1">
    <source>
        <dbReference type="SAM" id="MobiDB-lite"/>
    </source>
</evidence>
<evidence type="ECO:0000313" key="4">
    <source>
        <dbReference type="Proteomes" id="UP000410492"/>
    </source>
</evidence>
<organism evidence="3 4">
    <name type="scientific">Callosobruchus maculatus</name>
    <name type="common">Southern cowpea weevil</name>
    <name type="synonym">Pulse bruchid</name>
    <dbReference type="NCBI Taxonomy" id="64391"/>
    <lineage>
        <taxon>Eukaryota</taxon>
        <taxon>Metazoa</taxon>
        <taxon>Ecdysozoa</taxon>
        <taxon>Arthropoda</taxon>
        <taxon>Hexapoda</taxon>
        <taxon>Insecta</taxon>
        <taxon>Pterygota</taxon>
        <taxon>Neoptera</taxon>
        <taxon>Endopterygota</taxon>
        <taxon>Coleoptera</taxon>
        <taxon>Polyphaga</taxon>
        <taxon>Cucujiformia</taxon>
        <taxon>Chrysomeloidea</taxon>
        <taxon>Chrysomelidae</taxon>
        <taxon>Bruchinae</taxon>
        <taxon>Bruchini</taxon>
        <taxon>Callosobruchus</taxon>
    </lineage>
</organism>
<keyword evidence="2" id="KW-0732">Signal</keyword>
<dbReference type="Proteomes" id="UP000410492">
    <property type="component" value="Unassembled WGS sequence"/>
</dbReference>
<accession>A0A653BLP7</accession>
<feature type="compositionally biased region" description="Basic and acidic residues" evidence="1">
    <location>
        <begin position="299"/>
        <end position="312"/>
    </location>
</feature>
<feature type="region of interest" description="Disordered" evidence="1">
    <location>
        <begin position="262"/>
        <end position="281"/>
    </location>
</feature>
<protein>
    <submittedName>
        <fullName evidence="3">Uncharacterized protein</fullName>
    </submittedName>
</protein>
<dbReference type="EMBL" id="CAACVG010002478">
    <property type="protein sequence ID" value="VEN36518.1"/>
    <property type="molecule type" value="Genomic_DNA"/>
</dbReference>
<feature type="chain" id="PRO_5024912505" evidence="2">
    <location>
        <begin position="19"/>
        <end position="321"/>
    </location>
</feature>
<reference evidence="3 4" key="1">
    <citation type="submission" date="2019-01" db="EMBL/GenBank/DDBJ databases">
        <authorList>
            <person name="Sayadi A."/>
        </authorList>
    </citation>
    <scope>NUCLEOTIDE SEQUENCE [LARGE SCALE GENOMIC DNA]</scope>
</reference>
<dbReference type="AlphaFoldDB" id="A0A653BLP7"/>
<dbReference type="OrthoDB" id="6751491at2759"/>
<sequence length="321" mass="36189">MKSILFALLILNLDYCFGATSIVNPDNVGVVSLRRLTPKLRDDNVEVVGLRSLTPKLRDDNVELVSLRSLTPKFVEERSLWDEITLVTRMTSALERRDILDALIVGIKVAELIPGIPKILVKCMKMWERTLRMAEPVFWGVFPKTKPPGAKAIKLPFKVPHIRVSLIFVFIEHIFKVMRNPTILISDVMHLPGLMIKIVGKVEKGVLKSPQKLVVGVVKLPRRIMNGLIKLSTKILHGTMKSPKKLFNLGKGVAKSPFKMLGHTMHHGHSKKKPKQSKKKFSPSLSYMNMLGKVLKHPHMGDESPNVRDKQLKNIVQSSET</sequence>
<feature type="signal peptide" evidence="2">
    <location>
        <begin position="1"/>
        <end position="18"/>
    </location>
</feature>